<evidence type="ECO:0000256" key="3">
    <source>
        <dbReference type="ARBA" id="ARBA00022722"/>
    </source>
</evidence>
<organism evidence="12 13">
    <name type="scientific">Cardiosporidium cionae</name>
    <dbReference type="NCBI Taxonomy" id="476202"/>
    <lineage>
        <taxon>Eukaryota</taxon>
        <taxon>Sar</taxon>
        <taxon>Alveolata</taxon>
        <taxon>Apicomplexa</taxon>
        <taxon>Aconoidasida</taxon>
        <taxon>Nephromycida</taxon>
        <taxon>Cardiosporidium</taxon>
    </lineage>
</organism>
<dbReference type="Gene3D" id="1.10.150.20">
    <property type="entry name" value="5' to 3' exonuclease, C-terminal subdomain"/>
    <property type="match status" value="2"/>
</dbReference>
<keyword evidence="1" id="KW-0808">Transferase</keyword>
<dbReference type="InterPro" id="IPR038969">
    <property type="entry name" value="FEN"/>
</dbReference>
<evidence type="ECO:0000256" key="4">
    <source>
        <dbReference type="ARBA" id="ARBA00022763"/>
    </source>
</evidence>
<dbReference type="CDD" id="cd09898">
    <property type="entry name" value="H3TH_53EXO"/>
    <property type="match status" value="1"/>
</dbReference>
<evidence type="ECO:0000256" key="8">
    <source>
        <dbReference type="ARBA" id="ARBA00023204"/>
    </source>
</evidence>
<dbReference type="InterPro" id="IPR008918">
    <property type="entry name" value="HhH2"/>
</dbReference>
<dbReference type="Gene3D" id="1.20.1060.10">
    <property type="entry name" value="Taq DNA Polymerase, Chain T, domain 4"/>
    <property type="match status" value="1"/>
</dbReference>
<comment type="caution">
    <text evidence="12">The sequence shown here is derived from an EMBL/GenBank/DDBJ whole genome shotgun (WGS) entry which is preliminary data.</text>
</comment>
<dbReference type="EMBL" id="JADAQX010000106">
    <property type="protein sequence ID" value="KAF8821948.1"/>
    <property type="molecule type" value="Genomic_DNA"/>
</dbReference>
<evidence type="ECO:0000256" key="2">
    <source>
        <dbReference type="ARBA" id="ARBA00022695"/>
    </source>
</evidence>
<protein>
    <submittedName>
        <fullName evidence="12">5'-3' exonuclease, N-terminal resolvase family domain-containing protein</fullName>
    </submittedName>
</protein>
<dbReference type="InterPro" id="IPR043502">
    <property type="entry name" value="DNA/RNA_pol_sf"/>
</dbReference>
<dbReference type="Pfam" id="PF02739">
    <property type="entry name" value="5_3_exonuc_N"/>
    <property type="match status" value="1"/>
</dbReference>
<evidence type="ECO:0000256" key="9">
    <source>
        <dbReference type="SAM" id="MobiDB-lite"/>
    </source>
</evidence>
<keyword evidence="7" id="KW-0238">DNA-binding</keyword>
<dbReference type="PANTHER" id="PTHR42646:SF2">
    <property type="entry name" value="5'-3' EXONUCLEASE FAMILY PROTEIN"/>
    <property type="match status" value="1"/>
</dbReference>
<evidence type="ECO:0000313" key="12">
    <source>
        <dbReference type="EMBL" id="KAF8821948.1"/>
    </source>
</evidence>
<dbReference type="InterPro" id="IPR020046">
    <property type="entry name" value="5-3_exonucl_a-hlix_arch_N"/>
</dbReference>
<dbReference type="SMART" id="SM00475">
    <property type="entry name" value="53EXOc"/>
    <property type="match status" value="1"/>
</dbReference>
<keyword evidence="4" id="KW-0227">DNA damage</keyword>
<keyword evidence="13" id="KW-1185">Reference proteome</keyword>
<keyword evidence="5" id="KW-0378">Hydrolase</keyword>
<feature type="chain" id="PRO_5046498308" evidence="10">
    <location>
        <begin position="26"/>
        <end position="1501"/>
    </location>
</feature>
<dbReference type="PRINTS" id="PR00868">
    <property type="entry name" value="DNAPOLI"/>
</dbReference>
<keyword evidence="3" id="KW-0540">Nuclease</keyword>
<dbReference type="SUPFAM" id="SSF88723">
    <property type="entry name" value="PIN domain-like"/>
    <property type="match status" value="1"/>
</dbReference>
<dbReference type="SUPFAM" id="SSF47807">
    <property type="entry name" value="5' to 3' exonuclease, C-terminal subdomain"/>
    <property type="match status" value="1"/>
</dbReference>
<dbReference type="InterPro" id="IPR002421">
    <property type="entry name" value="5-3_exonuclease"/>
</dbReference>
<gene>
    <name evidence="12" type="ORF">IE077_004242</name>
</gene>
<proteinExistence type="predicted"/>
<dbReference type="SMART" id="SM00279">
    <property type="entry name" value="HhH2"/>
    <property type="match status" value="1"/>
</dbReference>
<dbReference type="PANTHER" id="PTHR42646">
    <property type="entry name" value="FLAP ENDONUCLEASE XNI"/>
    <property type="match status" value="1"/>
</dbReference>
<dbReference type="InterPro" id="IPR020045">
    <property type="entry name" value="DNA_polI_H3TH"/>
</dbReference>
<dbReference type="Proteomes" id="UP000823046">
    <property type="component" value="Unassembled WGS sequence"/>
</dbReference>
<dbReference type="Pfam" id="PF00476">
    <property type="entry name" value="DNA_pol_A"/>
    <property type="match status" value="1"/>
</dbReference>
<dbReference type="GO" id="GO:0004527">
    <property type="term" value="F:exonuclease activity"/>
    <property type="evidence" value="ECO:0007669"/>
    <property type="project" value="UniProtKB-KW"/>
</dbReference>
<dbReference type="InterPro" id="IPR002298">
    <property type="entry name" value="DNA_polymerase_A"/>
</dbReference>
<keyword evidence="8" id="KW-0234">DNA repair</keyword>
<evidence type="ECO:0000256" key="1">
    <source>
        <dbReference type="ARBA" id="ARBA00022679"/>
    </source>
</evidence>
<evidence type="ECO:0000256" key="6">
    <source>
        <dbReference type="ARBA" id="ARBA00022932"/>
    </source>
</evidence>
<feature type="signal peptide" evidence="10">
    <location>
        <begin position="1"/>
        <end position="25"/>
    </location>
</feature>
<dbReference type="Gene3D" id="3.40.50.1010">
    <property type="entry name" value="5'-nuclease"/>
    <property type="match status" value="1"/>
</dbReference>
<reference evidence="12 13" key="1">
    <citation type="journal article" date="2020" name="bioRxiv">
        <title>Metabolic contributions of an alphaproteobacterial endosymbiont in the apicomplexan Cardiosporidium cionae.</title>
        <authorList>
            <person name="Hunter E.S."/>
            <person name="Paight C.J."/>
            <person name="Lane C.E."/>
        </authorList>
    </citation>
    <scope>NUCLEOTIDE SEQUENCE [LARGE SCALE GENOMIC DNA]</scope>
    <source>
        <strain evidence="12">ESH_2018</strain>
    </source>
</reference>
<dbReference type="InterPro" id="IPR029060">
    <property type="entry name" value="PIN-like_dom_sf"/>
</dbReference>
<evidence type="ECO:0000313" key="13">
    <source>
        <dbReference type="Proteomes" id="UP000823046"/>
    </source>
</evidence>
<keyword evidence="6" id="KW-0239">DNA-directed DNA polymerase</keyword>
<dbReference type="Gene3D" id="3.30.70.370">
    <property type="match status" value="1"/>
</dbReference>
<name>A0ABQ7JD29_9APIC</name>
<dbReference type="SUPFAM" id="SSF56672">
    <property type="entry name" value="DNA/RNA polymerases"/>
    <property type="match status" value="1"/>
</dbReference>
<dbReference type="InterPro" id="IPR036279">
    <property type="entry name" value="5-3_exonuclease_C_sf"/>
</dbReference>
<dbReference type="CDD" id="cd09859">
    <property type="entry name" value="PIN_53EXO"/>
    <property type="match status" value="1"/>
</dbReference>
<evidence type="ECO:0000256" key="10">
    <source>
        <dbReference type="SAM" id="SignalP"/>
    </source>
</evidence>
<keyword evidence="2" id="KW-0548">Nucleotidyltransferase</keyword>
<accession>A0ABQ7JD29</accession>
<sequence length="1501" mass="168748">MPAKIFASIFISVTLLMERLRVLKSCNAAQWRAQYMCFPDLNGARICRQKNRFFYTGNLRLEPNLISTAMDSHCMRKIISEKRFVGNTNRLRNVNFVNSLFHSAPSASMHQRLTTAMKLRCSVGLPTTASDTAFWGDIKAQQCFSSLSSSQTAQNVSLFPAHHREPLILVDASSIIFRSYYALPELKTDAGVNINALFGFVRFMIKLRKLYSSKYFVIVFDSATSRDSRTLIYADYKLNRESKPKELQQQISLVSSFCKLAGLPSIRYDGFEADDAIASLVAFGVKHTYRTYNSSLAGDGVHQDSSLTNLPEASISITSDKQESANLNELFNETIIVSVDKDLLQLLHHNYYRTIPAPLVSILQPHKSSRVINEETVFQELGVYPHQVADFLAMVGDAADHIPGIPGFGPKTVAELLTKHGDLEKLIQNPSLITPERKRKLFEKNIHLAKMSRKLTEVNAGLPLPNSLVFYEIKEPDFVNFNAFCRNTRLYALASEWLSVFNGFPRPESLEKSKKIVRKAASVRIKKSAKNADSSQALRRVAKQPSQCSVSLETSNKRTSKKNVLKEVPFIWSDSPEVPIKSVLIGASNLKRSSSLAASCSVKNFAALSTPSYPLSAPSKYFCTAASFSPPPSNKKLFLLSPLSMLGLPVREKPRIAFRRYFNSSQLFYSPSPLWKKHYFLQQKETKFPLLFSTLLLHRPSPGASPSSTIKFSKSRSLCFHSTAASNREMLPRNSPLGILNVPPVHMTALLTYSQKAKVGTIATDQILRNASCGGKPRFFSGNSMFDGKVCPRHTDPSPLVSYKETAEQMLSLLHHVASLYDKTEQLVASHARQHPNCSWPVLIASSWIPVKPPSSSTHYAPLNISGLAFYVTFLVEDAYWKNSTKNLEALLKFQDYNHGNVKGFYFYFDMDVLQRNSHVQKILRQCIEVALLRKSNDDKGGMPDSMQWFLHDAKTWFHILETIGIVHPPMDSIVDTSIINWLFNPNSRDQSLRDISIGLEQKEFYLQKLSSEDMNLPEISEPVHKMDEHRVPPEIKNLLAGQFGRYGWGLYTFKEKDKVKMKLKKRSKTSKHLNLAVSTENASTIESATSLESEKNASTASSQECEAEMESIATSSMRISVAGDSATSNDSQSAPPDFFTDLHASSTCEVVEFEHARYDNEKQPYSGVARIPIARIPHTDRMVYLKERCKAITALGKRLLMDLNANPEHKDVWQLLERPLIHALYRVEQRGIRFDVEMLDEAKSEIKEPADFEAEINELAGESVNTRSNRKLSELLYDKLGFIPKQTVSKAGNTLSGRSTSAKALQMLRLQAEEFPKEQKDRLLKLLDTILSQRAVQKLFSTYINKLPRFVHSKTQRIQCRFVQAGTATGRLSCMCPNLQQIPSKSAHSSIVKRAFVPGELRIENNGAGHPIVANSCSDTKKWKFVSIDYRQMELYLLAYLSHDPFLQQALKAEDTFIVMAASLFHCDIGDVTPQMRASAKMTTYGRWGGFYGTANASSE</sequence>
<dbReference type="InterPro" id="IPR001098">
    <property type="entry name" value="DNA-dir_DNA_pol_A_palm_dom"/>
</dbReference>
<feature type="domain" description="5'-3' exonuclease" evidence="11">
    <location>
        <begin position="163"/>
        <end position="474"/>
    </location>
</feature>
<keyword evidence="12" id="KW-0269">Exonuclease</keyword>
<feature type="region of interest" description="Disordered" evidence="9">
    <location>
        <begin position="1085"/>
        <end position="1105"/>
    </location>
</feature>
<keyword evidence="10" id="KW-0732">Signal</keyword>
<evidence type="ECO:0000256" key="5">
    <source>
        <dbReference type="ARBA" id="ARBA00022801"/>
    </source>
</evidence>
<evidence type="ECO:0000259" key="11">
    <source>
        <dbReference type="SMART" id="SM00475"/>
    </source>
</evidence>
<evidence type="ECO:0000256" key="7">
    <source>
        <dbReference type="ARBA" id="ARBA00023125"/>
    </source>
</evidence>
<dbReference type="Pfam" id="PF01367">
    <property type="entry name" value="5_3_exonuc"/>
    <property type="match status" value="1"/>
</dbReference>